<organism evidence="1 2">
    <name type="scientific">Aquincola tertiaricarbonis</name>
    <dbReference type="NCBI Taxonomy" id="391953"/>
    <lineage>
        <taxon>Bacteria</taxon>
        <taxon>Pseudomonadati</taxon>
        <taxon>Pseudomonadota</taxon>
        <taxon>Betaproteobacteria</taxon>
        <taxon>Burkholderiales</taxon>
        <taxon>Sphaerotilaceae</taxon>
        <taxon>Aquincola</taxon>
    </lineage>
</organism>
<name>A0ABY4SC93_AQUTE</name>
<protein>
    <submittedName>
        <fullName evidence="1">Uncharacterized protein</fullName>
    </submittedName>
</protein>
<reference evidence="1" key="1">
    <citation type="submission" date="2022-05" db="EMBL/GenBank/DDBJ databases">
        <title>An RpoN-dependent PEP-CTERM gene is involved in floc formation of an Aquincola tertiaricarbonis strain.</title>
        <authorList>
            <person name="Qiu D."/>
            <person name="Xia M."/>
        </authorList>
    </citation>
    <scope>NUCLEOTIDE SEQUENCE</scope>
    <source>
        <strain evidence="1">RN12</strain>
    </source>
</reference>
<dbReference type="Proteomes" id="UP001056201">
    <property type="component" value="Chromosome 2"/>
</dbReference>
<gene>
    <name evidence="1" type="ORF">MW290_25515</name>
</gene>
<evidence type="ECO:0000313" key="2">
    <source>
        <dbReference type="Proteomes" id="UP001056201"/>
    </source>
</evidence>
<sequence>MASFKTATALGVRPMALPESAALALVAIDINWADFGTIAVGDVAHLADIPAGFEVMDWRFITDDIDTNGTPTAAFSLGFLNAGKTALNGGTDTWTAAGGVTSPQTGGHTVPTGATAANAFLTGKTSAVRSVGLVATAAPATAALAGKRATLILTLRG</sequence>
<accession>A0ABY4SC93</accession>
<evidence type="ECO:0000313" key="1">
    <source>
        <dbReference type="EMBL" id="URI08930.1"/>
    </source>
</evidence>
<dbReference type="EMBL" id="CP097636">
    <property type="protein sequence ID" value="URI08930.1"/>
    <property type="molecule type" value="Genomic_DNA"/>
</dbReference>
<dbReference type="RefSeq" id="WP_250197148.1">
    <property type="nucleotide sequence ID" value="NZ_CP097636.1"/>
</dbReference>
<proteinExistence type="predicted"/>
<keyword evidence="2" id="KW-1185">Reference proteome</keyword>